<accession>A0A182V0D9</accession>
<evidence type="ECO:0000256" key="1">
    <source>
        <dbReference type="SAM" id="MobiDB-lite"/>
    </source>
</evidence>
<feature type="compositionally biased region" description="Basic and acidic residues" evidence="1">
    <location>
        <begin position="396"/>
        <end position="406"/>
    </location>
</feature>
<dbReference type="VEuPathDB" id="VectorBase:AMEM006754"/>
<feature type="compositionally biased region" description="Polar residues" evidence="1">
    <location>
        <begin position="1406"/>
        <end position="1421"/>
    </location>
</feature>
<dbReference type="Proteomes" id="UP000075903">
    <property type="component" value="Unassembled WGS sequence"/>
</dbReference>
<evidence type="ECO:0000313" key="2">
    <source>
        <dbReference type="EnsemblMetazoa" id="AMEM006754-PA"/>
    </source>
</evidence>
<feature type="region of interest" description="Disordered" evidence="1">
    <location>
        <begin position="1316"/>
        <end position="1348"/>
    </location>
</feature>
<feature type="region of interest" description="Disordered" evidence="1">
    <location>
        <begin position="1706"/>
        <end position="1728"/>
    </location>
</feature>
<feature type="compositionally biased region" description="Basic and acidic residues" evidence="1">
    <location>
        <begin position="337"/>
        <end position="360"/>
    </location>
</feature>
<feature type="compositionally biased region" description="Basic and acidic residues" evidence="1">
    <location>
        <begin position="730"/>
        <end position="742"/>
    </location>
</feature>
<sequence length="1771" mass="191599">MTCAVNWKSCAPALQQPIVRQLVQHDQLDQHAQLLPAPLRIDTTALLLLLRLASVAVIVAAQLQVLPDDGAIAGPLLVAPLPDALQQRLQQIAGHQAAGVRCPVWPGLLLQCRPEQPQLPGVERFVRAALIVLHFAPRFSGGRTCVSPSKIGSPCSRSPITLSATRRAYSSTLWRSSSLWPAGSIGHRRAGRSGCSSSVRVVLITSGWSTSCSRLSGSKCHRLWFGWLNAFSWLVMSRYLPVVAPVEPEVPKVFIAHLEPGERTELGQQARRKLLDRLVLPPDRRVPDAAQAEPAGVDAARQKDARLDREHVQVPERLQMVPVVVAVRGELGEDRADEGRYRLGRPGQREPARAQKQKPERHVHRHVRAVRHVLEADARPEHADGAQHAQAAGAGQHERQGEQQHHRAVLDHLAADEPGQAGGRLGRTLVQPDALLDEVLQVVVERLDGRLAGGAGVPQPDRDRTPAHHATVRLAVQHLLELGQPLGEGGSATIAGSVRLLRRLRRAHCVVLRLLLLLLLLPLWSIAREGNVLPQQVGQLLLHPAARRLDPVPVDEVPGDGAQLQQVGPQMLQYVQRVRWLEQPRDRLVPGGEVHQPEGQRGARRRHVHVHRRALLDLERGQPVLFLLRADHQPPVAPVHVVVERVGQGEIVQRRGAVAEPERHQAEGEPGRQRVRLPLDVVLHLRAGRAANLLQQHLDHVPLGRALVEQADAEQGRHLQVLRDVQLDRGRGQQRLDVHRQQPGDGEVGGAAVRRGQPHHQPQPHHLVRAQHVVEDAVQRQLAQVPGQPQGHQKPAVLGGGVRAGRQQCAAAAALPIVRDPGGGEVGRVGRLMLAGTSICWISIVVPRVTSRPDRQRRGTRTVSVSLGRLEQTVSMPRPTGSAIVRRQSMYSRRSCSSRNSWSGVVADCGRLIWMRAALFRKLRTSSMRRSSGKRSCSTSPSIPPMPSSSWVGWPGRSPSSFGAADVPLPVPDAIPAAVGPPVGPADPAPTTSISLISCCQLAISSYWGVAACRVPRSVRHPLGQPARQPVGAQLRPQQQLVVDGLQPVRQVLPAALQVVQHEVAQRDRQLLQLVPGVAARDQKRQHGVARPLERGGCRLPARGVRRLQCKWSGALRGEKLLRKDRREMLAHPALRARHAVDVRDERQHVVAEIVDAGPVRERGVRTLAPRQQPLQVAKDGRRPGERFAQPAEQGRLLDQAAAVPPVPVEQLGKVDQIVQLVHGELGVRRQTVEEVGEPAQLVRPAHVQLEVLVQQVQHLQKVGNRLFSSRRWYGRRPPGCSATPSAGRSVACRTRNSQSAGWPWVASPRRRFFGSSAQGQLPEPAGWPAASAARSSASGGPTGRPIIVKSSVRNRSHSWCALRPACEPGTLRVLYQWMSSSCMVVVGRACRSTARQLRTRCDSASGASDSRTSRSLPNTSVKREPVASRSATIGLWSVRSTYLLPEGHVPASGTGRTGESRCSSSSNFPCPGDTFGRSVLRRGKPSCPVLLGAVSGVLLLLSALGRFGTNGGRAGGGGGAAPGPLAAPVTCARKQLLLGSPFRCSLPTAMQPLYSTSRPVGSSSTIRLTCSSDTAERAGSVLMPSTFSAVGLYCTSVSRQARACRKQMYVLPTRSVCRKAPVAISPSLKALPPRRAGRIATRSTGTVATDGPHMLEAVLGCERFAARFLLLRRDTVPVQPGQDVFGEPGRLIGERIVRQLERAEPGRDGCTGTELGGAGKASADGASASDRAVVQRAGVTGLLMGVAGLRVGRVGREWCVPRLGQIFLLG</sequence>
<proteinExistence type="predicted"/>
<protein>
    <submittedName>
        <fullName evidence="2">Uncharacterized protein</fullName>
    </submittedName>
</protein>
<feature type="region of interest" description="Disordered" evidence="1">
    <location>
        <begin position="337"/>
        <end position="365"/>
    </location>
</feature>
<keyword evidence="3" id="KW-1185">Reference proteome</keyword>
<reference evidence="2" key="1">
    <citation type="submission" date="2020-05" db="UniProtKB">
        <authorList>
            <consortium name="EnsemblMetazoa"/>
        </authorList>
    </citation>
    <scope>IDENTIFICATION</scope>
    <source>
        <strain evidence="2">MAF</strain>
    </source>
</reference>
<feature type="region of interest" description="Disordered" evidence="1">
    <location>
        <begin position="1402"/>
        <end position="1426"/>
    </location>
</feature>
<dbReference type="EnsemblMetazoa" id="AMEM006754-RA">
    <property type="protein sequence ID" value="AMEM006754-PA"/>
    <property type="gene ID" value="AMEM006754"/>
</dbReference>
<evidence type="ECO:0000313" key="3">
    <source>
        <dbReference type="Proteomes" id="UP000075903"/>
    </source>
</evidence>
<feature type="compositionally biased region" description="Low complexity" evidence="1">
    <location>
        <begin position="386"/>
        <end position="395"/>
    </location>
</feature>
<feature type="compositionally biased region" description="Low complexity" evidence="1">
    <location>
        <begin position="1325"/>
        <end position="1346"/>
    </location>
</feature>
<feature type="region of interest" description="Disordered" evidence="1">
    <location>
        <begin position="930"/>
        <end position="951"/>
    </location>
</feature>
<organism evidence="2 3">
    <name type="scientific">Anopheles merus</name>
    <name type="common">Mosquito</name>
    <dbReference type="NCBI Taxonomy" id="30066"/>
    <lineage>
        <taxon>Eukaryota</taxon>
        <taxon>Metazoa</taxon>
        <taxon>Ecdysozoa</taxon>
        <taxon>Arthropoda</taxon>
        <taxon>Hexapoda</taxon>
        <taxon>Insecta</taxon>
        <taxon>Pterygota</taxon>
        <taxon>Neoptera</taxon>
        <taxon>Endopterygota</taxon>
        <taxon>Diptera</taxon>
        <taxon>Nematocera</taxon>
        <taxon>Culicoidea</taxon>
        <taxon>Culicidae</taxon>
        <taxon>Anophelinae</taxon>
        <taxon>Anopheles</taxon>
    </lineage>
</organism>
<feature type="region of interest" description="Disordered" evidence="1">
    <location>
        <begin position="379"/>
        <end position="406"/>
    </location>
</feature>
<name>A0A182V0D9_ANOME</name>
<feature type="region of interest" description="Disordered" evidence="1">
    <location>
        <begin position="730"/>
        <end position="764"/>
    </location>
</feature>